<comment type="caution">
    <text evidence="1">The sequence shown here is derived from an EMBL/GenBank/DDBJ whole genome shotgun (WGS) entry which is preliminary data.</text>
</comment>
<organism evidence="1 2">
    <name type="scientific">Parthenolecanium corni</name>
    <dbReference type="NCBI Taxonomy" id="536013"/>
    <lineage>
        <taxon>Eukaryota</taxon>
        <taxon>Metazoa</taxon>
        <taxon>Ecdysozoa</taxon>
        <taxon>Arthropoda</taxon>
        <taxon>Hexapoda</taxon>
        <taxon>Insecta</taxon>
        <taxon>Pterygota</taxon>
        <taxon>Neoptera</taxon>
        <taxon>Paraneoptera</taxon>
        <taxon>Hemiptera</taxon>
        <taxon>Sternorrhyncha</taxon>
        <taxon>Coccoidea</taxon>
        <taxon>Coccidae</taxon>
        <taxon>Parthenolecanium</taxon>
    </lineage>
</organism>
<dbReference type="AlphaFoldDB" id="A0AAN9Y5S8"/>
<evidence type="ECO:0000313" key="2">
    <source>
        <dbReference type="Proteomes" id="UP001367676"/>
    </source>
</evidence>
<dbReference type="EMBL" id="JBBCAQ010000010">
    <property type="protein sequence ID" value="KAK7600828.1"/>
    <property type="molecule type" value="Genomic_DNA"/>
</dbReference>
<evidence type="ECO:0000313" key="1">
    <source>
        <dbReference type="EMBL" id="KAK7600828.1"/>
    </source>
</evidence>
<proteinExistence type="predicted"/>
<protein>
    <submittedName>
        <fullName evidence="1">Uncharacterized protein</fullName>
    </submittedName>
</protein>
<gene>
    <name evidence="1" type="ORF">V9T40_008269</name>
</gene>
<name>A0AAN9Y5S8_9HEMI</name>
<keyword evidence="2" id="KW-1185">Reference proteome</keyword>
<sequence>MSACTYKQQLAASQCIEIAAATAASSRSTENSYRPRLSTYEHHLASHVFSVHTYLPTTTPPTTALALAPAPAPISAMPACMRVYARPRCRPEAIVRRGAYPPLRIRLRVTRLEVAKRCGGGRCGDRKHWASAQRPAQLGAYLTNGSRRNSRYGDDDEA</sequence>
<accession>A0AAN9Y5S8</accession>
<dbReference type="Proteomes" id="UP001367676">
    <property type="component" value="Unassembled WGS sequence"/>
</dbReference>
<reference evidence="1 2" key="1">
    <citation type="submission" date="2024-03" db="EMBL/GenBank/DDBJ databases">
        <title>Adaptation during the transition from Ophiocordyceps entomopathogen to insect associate is accompanied by gene loss and intensified selection.</title>
        <authorList>
            <person name="Ward C.M."/>
            <person name="Onetto C.A."/>
            <person name="Borneman A.R."/>
        </authorList>
    </citation>
    <scope>NUCLEOTIDE SEQUENCE [LARGE SCALE GENOMIC DNA]</scope>
    <source>
        <strain evidence="1">AWRI1</strain>
        <tissue evidence="1">Single Adult Female</tissue>
    </source>
</reference>